<dbReference type="PANTHER" id="PTHR39321:SF3">
    <property type="entry name" value="PHOSPHOPANTETHEINE ADENYLYLTRANSFERASE"/>
    <property type="match status" value="1"/>
</dbReference>
<name>A0A5K7S785_9BACT</name>
<dbReference type="GO" id="GO:0009435">
    <property type="term" value="P:NAD+ biosynthetic process"/>
    <property type="evidence" value="ECO:0007669"/>
    <property type="project" value="UniProtKB-UniRule"/>
</dbReference>
<evidence type="ECO:0000256" key="11">
    <source>
        <dbReference type="HAMAP-Rule" id="MF_00244"/>
    </source>
</evidence>
<sequence>MIKTGLYFGSFNPIHVGHMAIANYMVEYTDIDQLWFVVSPQNPLKKKKTLLDDYHRLELVNRAIGDDLRFRASKVEFGLPKPSYTIDTLAYLSEKYPTHQFFILMGSDNLESIHKWKNADVLLANYDIIVYPRPGFNPESAEKYPRVQIANAPLMEISSTFIRDAIKEGKDIRHFLPYRSWDYLQQMNFYKK</sequence>
<evidence type="ECO:0000256" key="6">
    <source>
        <dbReference type="ARBA" id="ARBA00022695"/>
    </source>
</evidence>
<dbReference type="UniPathway" id="UPA00253">
    <property type="reaction ID" value="UER00332"/>
</dbReference>
<comment type="function">
    <text evidence="1 11">Catalyzes the reversible adenylation of nicotinate mononucleotide (NaMN) to nicotinic acid adenine dinucleotide (NaAD).</text>
</comment>
<comment type="pathway">
    <text evidence="2 11">Cofactor biosynthesis; NAD(+) biosynthesis; deamido-NAD(+) from nicotinate D-ribonucleotide: step 1/1.</text>
</comment>
<dbReference type="GO" id="GO:0005524">
    <property type="term" value="F:ATP binding"/>
    <property type="evidence" value="ECO:0007669"/>
    <property type="project" value="UniProtKB-KW"/>
</dbReference>
<dbReference type="Gene3D" id="3.40.50.620">
    <property type="entry name" value="HUPs"/>
    <property type="match status" value="1"/>
</dbReference>
<evidence type="ECO:0000256" key="10">
    <source>
        <dbReference type="ARBA" id="ARBA00048721"/>
    </source>
</evidence>
<dbReference type="EC" id="2.7.7.18" evidence="11"/>
<evidence type="ECO:0000313" key="13">
    <source>
        <dbReference type="EMBL" id="BBE17396.1"/>
    </source>
</evidence>
<dbReference type="HAMAP" id="MF_00244">
    <property type="entry name" value="NaMN_adenylyltr"/>
    <property type="match status" value="1"/>
</dbReference>
<comment type="similarity">
    <text evidence="3 11">Belongs to the NadD family.</text>
</comment>
<organism evidence="13 14">
    <name type="scientific">Aquipluma nitroreducens</name>
    <dbReference type="NCBI Taxonomy" id="2010828"/>
    <lineage>
        <taxon>Bacteria</taxon>
        <taxon>Pseudomonadati</taxon>
        <taxon>Bacteroidota</taxon>
        <taxon>Bacteroidia</taxon>
        <taxon>Marinilabiliales</taxon>
        <taxon>Prolixibacteraceae</taxon>
        <taxon>Aquipluma</taxon>
    </lineage>
</organism>
<keyword evidence="7 11" id="KW-0547">Nucleotide-binding</keyword>
<comment type="catalytic activity">
    <reaction evidence="10 11">
        <text>nicotinate beta-D-ribonucleotide + ATP + H(+) = deamido-NAD(+) + diphosphate</text>
        <dbReference type="Rhea" id="RHEA:22860"/>
        <dbReference type="ChEBI" id="CHEBI:15378"/>
        <dbReference type="ChEBI" id="CHEBI:30616"/>
        <dbReference type="ChEBI" id="CHEBI:33019"/>
        <dbReference type="ChEBI" id="CHEBI:57502"/>
        <dbReference type="ChEBI" id="CHEBI:58437"/>
        <dbReference type="EC" id="2.7.7.18"/>
    </reaction>
</comment>
<evidence type="ECO:0000256" key="9">
    <source>
        <dbReference type="ARBA" id="ARBA00023027"/>
    </source>
</evidence>
<dbReference type="EMBL" id="AP018694">
    <property type="protein sequence ID" value="BBE17396.1"/>
    <property type="molecule type" value="Genomic_DNA"/>
</dbReference>
<reference evidence="13" key="1">
    <citation type="journal article" date="2020" name="Int. J. Syst. Evol. Microbiol.">
        <title>Aquipluma nitroreducens gen. nov. sp. nov., a novel facultatively anaerobic bacterium isolated from a freshwater lake.</title>
        <authorList>
            <person name="Watanabe M."/>
            <person name="Kojima H."/>
            <person name="Fukui M."/>
        </authorList>
    </citation>
    <scope>NUCLEOTIDE SEQUENCE</scope>
    <source>
        <strain evidence="13">MeG22</strain>
    </source>
</reference>
<dbReference type="RefSeq" id="WP_318350397.1">
    <property type="nucleotide sequence ID" value="NZ_AP018694.1"/>
</dbReference>
<evidence type="ECO:0000256" key="1">
    <source>
        <dbReference type="ARBA" id="ARBA00002324"/>
    </source>
</evidence>
<dbReference type="CDD" id="cd02165">
    <property type="entry name" value="NMNAT"/>
    <property type="match status" value="1"/>
</dbReference>
<dbReference type="NCBIfam" id="TIGR00482">
    <property type="entry name" value="nicotinate (nicotinamide) nucleotide adenylyltransferase"/>
    <property type="match status" value="1"/>
</dbReference>
<protein>
    <recommendedName>
        <fullName evidence="11">Probable nicotinate-nucleotide adenylyltransferase</fullName>
        <ecNumber evidence="11">2.7.7.18</ecNumber>
    </recommendedName>
    <alternativeName>
        <fullName evidence="11">Deamido-NAD(+) diphosphorylase</fullName>
    </alternativeName>
    <alternativeName>
        <fullName evidence="11">Deamido-NAD(+) pyrophosphorylase</fullName>
    </alternativeName>
    <alternativeName>
        <fullName evidence="11">Nicotinate mononucleotide adenylyltransferase</fullName>
        <shortName evidence="11">NaMN adenylyltransferase</shortName>
    </alternativeName>
</protein>
<dbReference type="PANTHER" id="PTHR39321">
    <property type="entry name" value="NICOTINATE-NUCLEOTIDE ADENYLYLTRANSFERASE-RELATED"/>
    <property type="match status" value="1"/>
</dbReference>
<dbReference type="InterPro" id="IPR004821">
    <property type="entry name" value="Cyt_trans-like"/>
</dbReference>
<evidence type="ECO:0000259" key="12">
    <source>
        <dbReference type="Pfam" id="PF01467"/>
    </source>
</evidence>
<evidence type="ECO:0000256" key="4">
    <source>
        <dbReference type="ARBA" id="ARBA00022642"/>
    </source>
</evidence>
<keyword evidence="4 11" id="KW-0662">Pyridine nucleotide biosynthesis</keyword>
<keyword evidence="5 11" id="KW-0808">Transferase</keyword>
<evidence type="ECO:0000256" key="5">
    <source>
        <dbReference type="ARBA" id="ARBA00022679"/>
    </source>
</evidence>
<dbReference type="GO" id="GO:0004515">
    <property type="term" value="F:nicotinate-nucleotide adenylyltransferase activity"/>
    <property type="evidence" value="ECO:0007669"/>
    <property type="project" value="UniProtKB-UniRule"/>
</dbReference>
<feature type="domain" description="Cytidyltransferase-like" evidence="12">
    <location>
        <begin position="6"/>
        <end position="164"/>
    </location>
</feature>
<proteinExistence type="inferred from homology"/>
<evidence type="ECO:0000256" key="2">
    <source>
        <dbReference type="ARBA" id="ARBA00005019"/>
    </source>
</evidence>
<dbReference type="Proteomes" id="UP001193389">
    <property type="component" value="Chromosome"/>
</dbReference>
<keyword evidence="14" id="KW-1185">Reference proteome</keyword>
<dbReference type="Pfam" id="PF01467">
    <property type="entry name" value="CTP_transf_like"/>
    <property type="match status" value="1"/>
</dbReference>
<keyword evidence="9 11" id="KW-0520">NAD</keyword>
<evidence type="ECO:0000256" key="8">
    <source>
        <dbReference type="ARBA" id="ARBA00022840"/>
    </source>
</evidence>
<accession>A0A5K7S785</accession>
<dbReference type="InterPro" id="IPR005248">
    <property type="entry name" value="NadD/NMNAT"/>
</dbReference>
<dbReference type="AlphaFoldDB" id="A0A5K7S785"/>
<dbReference type="SUPFAM" id="SSF52374">
    <property type="entry name" value="Nucleotidylyl transferase"/>
    <property type="match status" value="1"/>
</dbReference>
<dbReference type="KEGG" id="anf:AQPE_1546"/>
<dbReference type="InterPro" id="IPR014729">
    <property type="entry name" value="Rossmann-like_a/b/a_fold"/>
</dbReference>
<keyword evidence="8 11" id="KW-0067">ATP-binding</keyword>
<evidence type="ECO:0000256" key="3">
    <source>
        <dbReference type="ARBA" id="ARBA00009014"/>
    </source>
</evidence>
<evidence type="ECO:0000256" key="7">
    <source>
        <dbReference type="ARBA" id="ARBA00022741"/>
    </source>
</evidence>
<evidence type="ECO:0000313" key="14">
    <source>
        <dbReference type="Proteomes" id="UP001193389"/>
    </source>
</evidence>
<gene>
    <name evidence="11" type="primary">nadD</name>
    <name evidence="13" type="ORF">AQPE_1546</name>
</gene>
<keyword evidence="6 11" id="KW-0548">Nucleotidyltransferase</keyword>